<name>M7U675_BOTF1</name>
<sequence length="158" mass="18428">MSATEANPVTDPETQSIMEDLIAKMGADESFTEYANDQHTQLQMYIEQCRAHLNILAEDRQLYRQMYLEKHRAHLAQERVERWWEKFIGIVTIAVQFPFSISLPDDERLLIAQNIYLPLLYTARRYFTFVEISSSHSLGKYGMDCLKRNIGGDEVNSF</sequence>
<protein>
    <submittedName>
        <fullName evidence="1">Uncharacterized protein</fullName>
    </submittedName>
</protein>
<accession>M7U675</accession>
<proteinExistence type="predicted"/>
<evidence type="ECO:0000313" key="2">
    <source>
        <dbReference type="Proteomes" id="UP000012045"/>
    </source>
</evidence>
<reference evidence="2" key="1">
    <citation type="journal article" date="2013" name="Genome Announc.">
        <title>Draft genome sequence of Botrytis cinerea BcDW1, inoculum for noble rot of grape berries.</title>
        <authorList>
            <person name="Blanco-Ulate B."/>
            <person name="Allen G."/>
            <person name="Powell A.L."/>
            <person name="Cantu D."/>
        </authorList>
    </citation>
    <scope>NUCLEOTIDE SEQUENCE [LARGE SCALE GENOMIC DNA]</scope>
    <source>
        <strain evidence="2">BcDW1</strain>
    </source>
</reference>
<dbReference type="OrthoDB" id="3551640at2759"/>
<evidence type="ECO:0000313" key="1">
    <source>
        <dbReference type="EMBL" id="EMR91341.1"/>
    </source>
</evidence>
<dbReference type="HOGENOM" id="CLU_1669113_0_0_1"/>
<dbReference type="Proteomes" id="UP000012045">
    <property type="component" value="Unassembled WGS sequence"/>
</dbReference>
<gene>
    <name evidence="1" type="ORF">BcDW1_39</name>
</gene>
<dbReference type="AlphaFoldDB" id="M7U675"/>
<organism evidence="1 2">
    <name type="scientific">Botryotinia fuckeliana (strain BcDW1)</name>
    <name type="common">Noble rot fungus</name>
    <name type="synonym">Botrytis cinerea</name>
    <dbReference type="NCBI Taxonomy" id="1290391"/>
    <lineage>
        <taxon>Eukaryota</taxon>
        <taxon>Fungi</taxon>
        <taxon>Dikarya</taxon>
        <taxon>Ascomycota</taxon>
        <taxon>Pezizomycotina</taxon>
        <taxon>Leotiomycetes</taxon>
        <taxon>Helotiales</taxon>
        <taxon>Sclerotiniaceae</taxon>
        <taxon>Botrytis</taxon>
    </lineage>
</organism>
<dbReference type="EMBL" id="KB707673">
    <property type="protein sequence ID" value="EMR91341.1"/>
    <property type="molecule type" value="Genomic_DNA"/>
</dbReference>